<dbReference type="FunFam" id="2.60.40.60:FF:000022">
    <property type="entry name" value="Cadherin 2"/>
    <property type="match status" value="1"/>
</dbReference>
<evidence type="ECO:0000259" key="11">
    <source>
        <dbReference type="PROSITE" id="PS50268"/>
    </source>
</evidence>
<evidence type="ECO:0000256" key="2">
    <source>
        <dbReference type="ARBA" id="ARBA00022475"/>
    </source>
</evidence>
<dbReference type="PANTHER" id="PTHR24027:SF80">
    <property type="entry name" value="CADHERIN-13"/>
    <property type="match status" value="1"/>
</dbReference>
<dbReference type="InterPro" id="IPR002126">
    <property type="entry name" value="Cadherin-like_dom"/>
</dbReference>
<accession>A0ABD1K1V9</accession>
<dbReference type="InterPro" id="IPR015919">
    <property type="entry name" value="Cadherin-like_sf"/>
</dbReference>
<dbReference type="Pfam" id="PF00028">
    <property type="entry name" value="Cadherin"/>
    <property type="match status" value="1"/>
</dbReference>
<name>A0ABD1K1V9_9TELE</name>
<evidence type="ECO:0000256" key="6">
    <source>
        <dbReference type="ARBA" id="ARBA00022837"/>
    </source>
</evidence>
<evidence type="ECO:0000256" key="3">
    <source>
        <dbReference type="ARBA" id="ARBA00022685"/>
    </source>
</evidence>
<dbReference type="GO" id="GO:0005886">
    <property type="term" value="C:plasma membrane"/>
    <property type="evidence" value="ECO:0007669"/>
    <property type="project" value="UniProtKB-SubCell"/>
</dbReference>
<organism evidence="12 13">
    <name type="scientific">Coilia grayii</name>
    <name type="common">Gray's grenadier anchovy</name>
    <dbReference type="NCBI Taxonomy" id="363190"/>
    <lineage>
        <taxon>Eukaryota</taxon>
        <taxon>Metazoa</taxon>
        <taxon>Chordata</taxon>
        <taxon>Craniata</taxon>
        <taxon>Vertebrata</taxon>
        <taxon>Euteleostomi</taxon>
        <taxon>Actinopterygii</taxon>
        <taxon>Neopterygii</taxon>
        <taxon>Teleostei</taxon>
        <taxon>Clupei</taxon>
        <taxon>Clupeiformes</taxon>
        <taxon>Clupeoidei</taxon>
        <taxon>Engraulidae</taxon>
        <taxon>Coilinae</taxon>
        <taxon>Coilia</taxon>
    </lineage>
</organism>
<sequence length="211" mass="23380">MIGLSLPPRCERAKKWKCLKLDLKLNAPHFHALYYFPLIPRDLSFELAPLTWNTGTYPAGGNVECCLLSGMTDSAIPQDPLRPSVPSAGGRFWHRKHLRQQLCYTMEPSTSVMTMTAMDADDPNTDNAVLRYNIVRQSPDKPSPHMFYIDPDRGHILTGISPTLLDRETEANKSLQLQLAMCAPCVPTSLPHLPGVPLPSCAPQCRASKAS</sequence>
<keyword evidence="5" id="KW-0677">Repeat</keyword>
<dbReference type="Gene3D" id="2.60.40.60">
    <property type="entry name" value="Cadherins"/>
    <property type="match status" value="1"/>
</dbReference>
<keyword evidence="7" id="KW-0130">Cell adhesion</keyword>
<dbReference type="EMBL" id="JBHFQA010000009">
    <property type="protein sequence ID" value="KAL2093107.1"/>
    <property type="molecule type" value="Genomic_DNA"/>
</dbReference>
<proteinExistence type="predicted"/>
<protein>
    <recommendedName>
        <fullName evidence="11">Cadherin domain-containing protein</fullName>
    </recommendedName>
</protein>
<evidence type="ECO:0000313" key="12">
    <source>
        <dbReference type="EMBL" id="KAL2093107.1"/>
    </source>
</evidence>
<evidence type="ECO:0000256" key="7">
    <source>
        <dbReference type="ARBA" id="ARBA00022889"/>
    </source>
</evidence>
<keyword evidence="4" id="KW-0479">Metal-binding</keyword>
<evidence type="ECO:0000256" key="1">
    <source>
        <dbReference type="ARBA" id="ARBA00004236"/>
    </source>
</evidence>
<evidence type="ECO:0000256" key="4">
    <source>
        <dbReference type="ARBA" id="ARBA00022723"/>
    </source>
</evidence>
<dbReference type="AlphaFoldDB" id="A0ABD1K1V9"/>
<dbReference type="Proteomes" id="UP001591681">
    <property type="component" value="Unassembled WGS sequence"/>
</dbReference>
<evidence type="ECO:0000256" key="5">
    <source>
        <dbReference type="ARBA" id="ARBA00022737"/>
    </source>
</evidence>
<evidence type="ECO:0000256" key="9">
    <source>
        <dbReference type="ARBA" id="ARBA00023180"/>
    </source>
</evidence>
<evidence type="ECO:0000313" key="13">
    <source>
        <dbReference type="Proteomes" id="UP001591681"/>
    </source>
</evidence>
<evidence type="ECO:0000256" key="10">
    <source>
        <dbReference type="PROSITE-ProRule" id="PRU00043"/>
    </source>
</evidence>
<dbReference type="GO" id="GO:0007155">
    <property type="term" value="P:cell adhesion"/>
    <property type="evidence" value="ECO:0007669"/>
    <property type="project" value="UniProtKB-KW"/>
</dbReference>
<keyword evidence="6 10" id="KW-0106">Calcium</keyword>
<keyword evidence="3" id="KW-0165">Cleavage on pair of basic residues</keyword>
<comment type="subcellular location">
    <subcellularLocation>
        <location evidence="1">Cell membrane</location>
    </subcellularLocation>
</comment>
<keyword evidence="2" id="KW-1003">Cell membrane</keyword>
<keyword evidence="8" id="KW-0472">Membrane</keyword>
<keyword evidence="9" id="KW-0325">Glycoprotein</keyword>
<evidence type="ECO:0000256" key="8">
    <source>
        <dbReference type="ARBA" id="ARBA00023136"/>
    </source>
</evidence>
<dbReference type="PANTHER" id="PTHR24027">
    <property type="entry name" value="CADHERIN-23"/>
    <property type="match status" value="1"/>
</dbReference>
<comment type="caution">
    <text evidence="12">The sequence shown here is derived from an EMBL/GenBank/DDBJ whole genome shotgun (WGS) entry which is preliminary data.</text>
</comment>
<gene>
    <name evidence="12" type="ORF">ACEWY4_010419</name>
</gene>
<dbReference type="SUPFAM" id="SSF49313">
    <property type="entry name" value="Cadherin-like"/>
    <property type="match status" value="1"/>
</dbReference>
<dbReference type="PROSITE" id="PS50268">
    <property type="entry name" value="CADHERIN_2"/>
    <property type="match status" value="1"/>
</dbReference>
<reference evidence="12 13" key="1">
    <citation type="submission" date="2024-09" db="EMBL/GenBank/DDBJ databases">
        <title>A chromosome-level genome assembly of Gray's grenadier anchovy, Coilia grayii.</title>
        <authorList>
            <person name="Fu Z."/>
        </authorList>
    </citation>
    <scope>NUCLEOTIDE SEQUENCE [LARGE SCALE GENOMIC DNA]</scope>
    <source>
        <strain evidence="12">G4</strain>
        <tissue evidence="12">Muscle</tissue>
    </source>
</reference>
<dbReference type="CDD" id="cd11304">
    <property type="entry name" value="Cadherin_repeat"/>
    <property type="match status" value="1"/>
</dbReference>
<feature type="domain" description="Cadherin" evidence="11">
    <location>
        <begin position="108"/>
        <end position="179"/>
    </location>
</feature>
<dbReference type="GO" id="GO:0005509">
    <property type="term" value="F:calcium ion binding"/>
    <property type="evidence" value="ECO:0007669"/>
    <property type="project" value="UniProtKB-UniRule"/>
</dbReference>
<keyword evidence="13" id="KW-1185">Reference proteome</keyword>
<dbReference type="InterPro" id="IPR039808">
    <property type="entry name" value="Cadherin"/>
</dbReference>